<dbReference type="InterPro" id="IPR038727">
    <property type="entry name" value="NadR/Ttd14_AAA_dom"/>
</dbReference>
<dbReference type="InterPro" id="IPR052735">
    <property type="entry name" value="NAD_biosynth-regulator"/>
</dbReference>
<gene>
    <name evidence="2" type="ORF">DI603_19395</name>
</gene>
<comment type="caution">
    <text evidence="2">The sequence shown here is derived from an EMBL/GenBank/DDBJ whole genome shotgun (WGS) entry which is preliminary data.</text>
</comment>
<feature type="domain" description="NadR/Ttd14 AAA" evidence="1">
    <location>
        <begin position="6"/>
        <end position="157"/>
    </location>
</feature>
<sequence>MSARLIALLGGECTGKTSLGRALAAHFGAGFVPEYLREWCDTHGRTPLPAEQAHIAAEQARRIEQEARRHALVFCDTTPLLTALYSQHYFDDIQLLPGALAWQRGCTLNLLCAPDLPWEPDGVQRDGPQARACIDTLLRQALGDAGLGWTDITGTEGQRLQAAIQALAG</sequence>
<dbReference type="AlphaFoldDB" id="A0A2W5DJE9"/>
<dbReference type="InterPro" id="IPR027417">
    <property type="entry name" value="P-loop_NTPase"/>
</dbReference>
<name>A0A2W5DJE9_9BURK</name>
<dbReference type="Proteomes" id="UP000249633">
    <property type="component" value="Unassembled WGS sequence"/>
</dbReference>
<dbReference type="PANTHER" id="PTHR37512">
    <property type="entry name" value="TRIFUNCTIONAL NAD BIOSYNTHESIS/REGULATOR PROTEIN NADR"/>
    <property type="match status" value="1"/>
</dbReference>
<dbReference type="Pfam" id="PF13521">
    <property type="entry name" value="AAA_28"/>
    <property type="match status" value="1"/>
</dbReference>
<evidence type="ECO:0000313" key="3">
    <source>
        <dbReference type="Proteomes" id="UP000249633"/>
    </source>
</evidence>
<reference evidence="2 3" key="1">
    <citation type="submission" date="2017-08" db="EMBL/GenBank/DDBJ databases">
        <title>Infants hospitalized years apart are colonized by the same room-sourced microbial strains.</title>
        <authorList>
            <person name="Brooks B."/>
            <person name="Olm M.R."/>
            <person name="Firek B.A."/>
            <person name="Baker R."/>
            <person name="Thomas B.C."/>
            <person name="Morowitz M.J."/>
            <person name="Banfield J.F."/>
        </authorList>
    </citation>
    <scope>NUCLEOTIDE SEQUENCE [LARGE SCALE GENOMIC DNA]</scope>
    <source>
        <strain evidence="2">S2_012_000_R2_81</strain>
    </source>
</reference>
<dbReference type="SUPFAM" id="SSF52540">
    <property type="entry name" value="P-loop containing nucleoside triphosphate hydrolases"/>
    <property type="match status" value="1"/>
</dbReference>
<protein>
    <submittedName>
        <fullName evidence="2">Nicotinamide-nucleotide adenylyltransferase</fullName>
    </submittedName>
</protein>
<keyword evidence="2" id="KW-0808">Transferase</keyword>
<dbReference type="Gene3D" id="3.40.50.300">
    <property type="entry name" value="P-loop containing nucleotide triphosphate hydrolases"/>
    <property type="match status" value="1"/>
</dbReference>
<keyword evidence="2" id="KW-0548">Nucleotidyltransferase</keyword>
<dbReference type="EMBL" id="QFOD01000022">
    <property type="protein sequence ID" value="PZP28540.1"/>
    <property type="molecule type" value="Genomic_DNA"/>
</dbReference>
<dbReference type="PANTHER" id="PTHR37512:SF1">
    <property type="entry name" value="NADR_TTD14 AAA DOMAIN-CONTAINING PROTEIN"/>
    <property type="match status" value="1"/>
</dbReference>
<evidence type="ECO:0000259" key="1">
    <source>
        <dbReference type="Pfam" id="PF13521"/>
    </source>
</evidence>
<accession>A0A2W5DJE9</accession>
<evidence type="ECO:0000313" key="2">
    <source>
        <dbReference type="EMBL" id="PZP28540.1"/>
    </source>
</evidence>
<organism evidence="2 3">
    <name type="scientific">Roseateles depolymerans</name>
    <dbReference type="NCBI Taxonomy" id="76731"/>
    <lineage>
        <taxon>Bacteria</taxon>
        <taxon>Pseudomonadati</taxon>
        <taxon>Pseudomonadota</taxon>
        <taxon>Betaproteobacteria</taxon>
        <taxon>Burkholderiales</taxon>
        <taxon>Sphaerotilaceae</taxon>
        <taxon>Roseateles</taxon>
    </lineage>
</organism>
<proteinExistence type="predicted"/>
<dbReference type="GO" id="GO:0016779">
    <property type="term" value="F:nucleotidyltransferase activity"/>
    <property type="evidence" value="ECO:0007669"/>
    <property type="project" value="UniProtKB-KW"/>
</dbReference>